<feature type="domain" description="SsuA/THI5-like" evidence="5">
    <location>
        <begin position="62"/>
        <end position="267"/>
    </location>
</feature>
<keyword evidence="3 4" id="KW-0732">Signal</keyword>
<dbReference type="Proteomes" id="UP000326671">
    <property type="component" value="Unassembled WGS sequence"/>
</dbReference>
<proteinExistence type="inferred from homology"/>
<feature type="signal peptide" evidence="4">
    <location>
        <begin position="1"/>
        <end position="22"/>
    </location>
</feature>
<dbReference type="SUPFAM" id="SSF53850">
    <property type="entry name" value="Periplasmic binding protein-like II"/>
    <property type="match status" value="1"/>
</dbReference>
<dbReference type="Pfam" id="PF09084">
    <property type="entry name" value="NMT1"/>
    <property type="match status" value="1"/>
</dbReference>
<dbReference type="RefSeq" id="WP_150440982.1">
    <property type="nucleotide sequence ID" value="NZ_VYKL01000024.1"/>
</dbReference>
<dbReference type="AlphaFoldDB" id="A0A5J5HP09"/>
<dbReference type="InterPro" id="IPR015168">
    <property type="entry name" value="SsuA/THI5"/>
</dbReference>
<keyword evidence="7" id="KW-1185">Reference proteome</keyword>
<dbReference type="PROSITE" id="PS51257">
    <property type="entry name" value="PROKAR_LIPOPROTEIN"/>
    <property type="match status" value="1"/>
</dbReference>
<dbReference type="PANTHER" id="PTHR30024">
    <property type="entry name" value="ALIPHATIC SULFONATES-BINDING PROTEIN-RELATED"/>
    <property type="match status" value="1"/>
</dbReference>
<evidence type="ECO:0000313" key="6">
    <source>
        <dbReference type="EMBL" id="KAA9022248.1"/>
    </source>
</evidence>
<evidence type="ECO:0000313" key="7">
    <source>
        <dbReference type="Proteomes" id="UP000326671"/>
    </source>
</evidence>
<gene>
    <name evidence="6" type="ORF">F4V44_15780</name>
</gene>
<evidence type="ECO:0000256" key="3">
    <source>
        <dbReference type="ARBA" id="ARBA00022729"/>
    </source>
</evidence>
<dbReference type="Gene3D" id="3.40.190.10">
    <property type="entry name" value="Periplasmic binding protein-like II"/>
    <property type="match status" value="2"/>
</dbReference>
<organism evidence="6 7">
    <name type="scientific">Niallia endozanthoxylica</name>
    <dbReference type="NCBI Taxonomy" id="2036016"/>
    <lineage>
        <taxon>Bacteria</taxon>
        <taxon>Bacillati</taxon>
        <taxon>Bacillota</taxon>
        <taxon>Bacilli</taxon>
        <taxon>Bacillales</taxon>
        <taxon>Bacillaceae</taxon>
        <taxon>Niallia</taxon>
    </lineage>
</organism>
<evidence type="ECO:0000256" key="1">
    <source>
        <dbReference type="ARBA" id="ARBA00004418"/>
    </source>
</evidence>
<accession>A0A5J5HP09</accession>
<comment type="similarity">
    <text evidence="2">Belongs to the bacterial solute-binding protein SsuA/TauA family.</text>
</comment>
<name>A0A5J5HP09_9BACI</name>
<comment type="subcellular location">
    <subcellularLocation>
        <location evidence="1">Periplasm</location>
    </subcellularLocation>
</comment>
<evidence type="ECO:0000256" key="2">
    <source>
        <dbReference type="ARBA" id="ARBA00010742"/>
    </source>
</evidence>
<protein>
    <submittedName>
        <fullName evidence="6">ABC transporter substrate-binding protein</fullName>
    </submittedName>
</protein>
<feature type="chain" id="PRO_5023904296" evidence="4">
    <location>
        <begin position="23"/>
        <end position="341"/>
    </location>
</feature>
<dbReference type="PANTHER" id="PTHR30024:SF47">
    <property type="entry name" value="TAURINE-BINDING PERIPLASMIC PROTEIN"/>
    <property type="match status" value="1"/>
</dbReference>
<dbReference type="GO" id="GO:0042597">
    <property type="term" value="C:periplasmic space"/>
    <property type="evidence" value="ECO:0007669"/>
    <property type="project" value="UniProtKB-SubCell"/>
</dbReference>
<dbReference type="EMBL" id="VYKL01000024">
    <property type="protein sequence ID" value="KAA9022248.1"/>
    <property type="molecule type" value="Genomic_DNA"/>
</dbReference>
<sequence>MKGKKVYTIFFICLITLMSVLAGCKGNETTSSSTENSNISSKKEMPEKVEKIKVATVSNTITFLPFYVAQEKGFFKKYNLDVELTSIEGGVVALRGLQIGDLQFMAGLPESIITSVSEGSNIQIIGTLSDKTLYSVFVRPEIKKVEDLKGKAVAVLQPGNGVDITMRWWLKQHGLKPDKDVRVVSAGGTPSRVAALKNNQVQATILQPPNDLDGEKAGMKRFAVLSEELTSYNHSVISTNGDIIKKQPEVVRAFMAATADAIEFIKDPANREEAIEIGMKSFETDKETTSKSLDFVIDSIPSKGKLNVEGIEWAIEAVEEVGSIKNKVHVDDVINESFYAK</sequence>
<evidence type="ECO:0000256" key="4">
    <source>
        <dbReference type="SAM" id="SignalP"/>
    </source>
</evidence>
<evidence type="ECO:0000259" key="5">
    <source>
        <dbReference type="Pfam" id="PF09084"/>
    </source>
</evidence>
<reference evidence="6 7" key="1">
    <citation type="submission" date="2019-09" db="EMBL/GenBank/DDBJ databases">
        <title>Whole genome sequences of isolates from the Mars Exploration Rovers.</title>
        <authorList>
            <person name="Seuylemezian A."/>
            <person name="Vaishampayan P."/>
        </authorList>
    </citation>
    <scope>NUCLEOTIDE SEQUENCE [LARGE SCALE GENOMIC DNA]</scope>
    <source>
        <strain evidence="6 7">MER_TA_151</strain>
    </source>
</reference>
<dbReference type="OrthoDB" id="9815602at2"/>
<comment type="caution">
    <text evidence="6">The sequence shown here is derived from an EMBL/GenBank/DDBJ whole genome shotgun (WGS) entry which is preliminary data.</text>
</comment>